<feature type="region of interest" description="Disordered" evidence="1">
    <location>
        <begin position="307"/>
        <end position="334"/>
    </location>
</feature>
<keyword evidence="4" id="KW-1185">Reference proteome</keyword>
<dbReference type="Proteomes" id="UP000647172">
    <property type="component" value="Unassembled WGS sequence"/>
</dbReference>
<dbReference type="GO" id="GO:1990281">
    <property type="term" value="C:efflux pump complex"/>
    <property type="evidence" value="ECO:0007669"/>
    <property type="project" value="TreeGrafter"/>
</dbReference>
<comment type="caution">
    <text evidence="3">The sequence shown here is derived from an EMBL/GenBank/DDBJ whole genome shotgun (WGS) entry which is preliminary data.</text>
</comment>
<gene>
    <name evidence="3" type="ORF">Ani05nite_59770</name>
</gene>
<evidence type="ECO:0000313" key="3">
    <source>
        <dbReference type="EMBL" id="GIE52443.1"/>
    </source>
</evidence>
<dbReference type="AlphaFoldDB" id="A0A919MSC6"/>
<protein>
    <recommendedName>
        <fullName evidence="5">Multidrug efflux pump subunit AcrA (Membrane-fusion protein)</fullName>
    </recommendedName>
</protein>
<dbReference type="PROSITE" id="PS51257">
    <property type="entry name" value="PROKAR_LIPOPROTEIN"/>
    <property type="match status" value="1"/>
</dbReference>
<sequence>MDGRRLLPSVLAGLSIVAALAGCSDSSDEAQTPGLEPRGTVLTTVKPTRQDLTNRISLNGKVAINPVYGIVAPVDGELRYVQRQPSTTASTQATWVATVWDHGTPHKVLMPKNSILAGRLLDDRTTVTAGMPVISAKRAGYAVVADIDSALAYRISGSAKSVQGQIKNGPGPFPCKPLGTIAALPAGTIPEPPPVTPSPGATGDPKTEPAPEPPAGGAEGSEPTGLRLVCTAAKGVKLINGAAVTLDMVTDKADDVLVLPVEAIAGSQGRGKVDVVGPDRVRKTVDVVLGLTDGKVVEIKKGLQGDETVAIPGPNLPAAPENPNPGDQPSGAVG</sequence>
<dbReference type="EMBL" id="BOMQ01000070">
    <property type="protein sequence ID" value="GIE52443.1"/>
    <property type="molecule type" value="Genomic_DNA"/>
</dbReference>
<keyword evidence="2" id="KW-0732">Signal</keyword>
<accession>A0A919MSC6</accession>
<dbReference type="PANTHER" id="PTHR30469">
    <property type="entry name" value="MULTIDRUG RESISTANCE PROTEIN MDTA"/>
    <property type="match status" value="1"/>
</dbReference>
<feature type="chain" id="PRO_5038757067" description="Multidrug efflux pump subunit AcrA (Membrane-fusion protein)" evidence="2">
    <location>
        <begin position="22"/>
        <end position="334"/>
    </location>
</feature>
<feature type="region of interest" description="Disordered" evidence="1">
    <location>
        <begin position="182"/>
        <end position="224"/>
    </location>
</feature>
<dbReference type="Gene3D" id="2.40.420.20">
    <property type="match status" value="1"/>
</dbReference>
<evidence type="ECO:0000313" key="4">
    <source>
        <dbReference type="Proteomes" id="UP000647172"/>
    </source>
</evidence>
<dbReference type="GO" id="GO:0015562">
    <property type="term" value="F:efflux transmembrane transporter activity"/>
    <property type="evidence" value="ECO:0007669"/>
    <property type="project" value="TreeGrafter"/>
</dbReference>
<dbReference type="PANTHER" id="PTHR30469:SF36">
    <property type="entry name" value="BLL3903 PROTEIN"/>
    <property type="match status" value="1"/>
</dbReference>
<evidence type="ECO:0000256" key="2">
    <source>
        <dbReference type="SAM" id="SignalP"/>
    </source>
</evidence>
<organism evidence="3 4">
    <name type="scientific">Actinoplanes nipponensis</name>
    <dbReference type="NCBI Taxonomy" id="135950"/>
    <lineage>
        <taxon>Bacteria</taxon>
        <taxon>Bacillati</taxon>
        <taxon>Actinomycetota</taxon>
        <taxon>Actinomycetes</taxon>
        <taxon>Micromonosporales</taxon>
        <taxon>Micromonosporaceae</taxon>
        <taxon>Actinoplanes</taxon>
    </lineage>
</organism>
<evidence type="ECO:0008006" key="5">
    <source>
        <dbReference type="Google" id="ProtNLM"/>
    </source>
</evidence>
<evidence type="ECO:0000256" key="1">
    <source>
        <dbReference type="SAM" id="MobiDB-lite"/>
    </source>
</evidence>
<reference evidence="3" key="1">
    <citation type="submission" date="2021-01" db="EMBL/GenBank/DDBJ databases">
        <title>Whole genome shotgun sequence of Actinoplanes nipponensis NBRC 14063.</title>
        <authorList>
            <person name="Komaki H."/>
            <person name="Tamura T."/>
        </authorList>
    </citation>
    <scope>NUCLEOTIDE SEQUENCE</scope>
    <source>
        <strain evidence="3">NBRC 14063</strain>
    </source>
</reference>
<name>A0A919MSC6_9ACTN</name>
<feature type="compositionally biased region" description="Pro residues" evidence="1">
    <location>
        <begin position="314"/>
        <end position="323"/>
    </location>
</feature>
<proteinExistence type="predicted"/>
<dbReference type="RefSeq" id="WP_239130752.1">
    <property type="nucleotide sequence ID" value="NZ_BAAAYJ010000022.1"/>
</dbReference>
<feature type="signal peptide" evidence="2">
    <location>
        <begin position="1"/>
        <end position="21"/>
    </location>
</feature>